<proteinExistence type="predicted"/>
<name>A0A814MR78_9BILA</name>
<accession>A0A814MR78</accession>
<gene>
    <name evidence="2" type="ORF">OXX778_LOCUS20266</name>
</gene>
<evidence type="ECO:0000313" key="2">
    <source>
        <dbReference type="EMBL" id="CAF1082660.1"/>
    </source>
</evidence>
<protein>
    <submittedName>
        <fullName evidence="2">Uncharacterized protein</fullName>
    </submittedName>
</protein>
<dbReference type="Proteomes" id="UP000663879">
    <property type="component" value="Unassembled WGS sequence"/>
</dbReference>
<organism evidence="2 3">
    <name type="scientific">Brachionus calyciflorus</name>
    <dbReference type="NCBI Taxonomy" id="104777"/>
    <lineage>
        <taxon>Eukaryota</taxon>
        <taxon>Metazoa</taxon>
        <taxon>Spiralia</taxon>
        <taxon>Gnathifera</taxon>
        <taxon>Rotifera</taxon>
        <taxon>Eurotatoria</taxon>
        <taxon>Monogononta</taxon>
        <taxon>Pseudotrocha</taxon>
        <taxon>Ploima</taxon>
        <taxon>Brachionidae</taxon>
        <taxon>Brachionus</taxon>
    </lineage>
</organism>
<keyword evidence="3" id="KW-1185">Reference proteome</keyword>
<feature type="compositionally biased region" description="Acidic residues" evidence="1">
    <location>
        <begin position="179"/>
        <end position="195"/>
    </location>
</feature>
<evidence type="ECO:0000313" key="3">
    <source>
        <dbReference type="Proteomes" id="UP000663879"/>
    </source>
</evidence>
<reference evidence="2" key="1">
    <citation type="submission" date="2021-02" db="EMBL/GenBank/DDBJ databases">
        <authorList>
            <person name="Nowell W R."/>
        </authorList>
    </citation>
    <scope>NUCLEOTIDE SEQUENCE</scope>
    <source>
        <strain evidence="2">Ploen Becks lab</strain>
    </source>
</reference>
<dbReference type="AlphaFoldDB" id="A0A814MR78"/>
<dbReference type="EMBL" id="CAJNOC010006661">
    <property type="protein sequence ID" value="CAF1082660.1"/>
    <property type="molecule type" value="Genomic_DNA"/>
</dbReference>
<comment type="caution">
    <text evidence="2">The sequence shown here is derived from an EMBL/GenBank/DDBJ whole genome shotgun (WGS) entry which is preliminary data.</text>
</comment>
<feature type="region of interest" description="Disordered" evidence="1">
    <location>
        <begin position="1"/>
        <end position="53"/>
    </location>
</feature>
<feature type="region of interest" description="Disordered" evidence="1">
    <location>
        <begin position="175"/>
        <end position="197"/>
    </location>
</feature>
<feature type="compositionally biased region" description="Low complexity" evidence="1">
    <location>
        <begin position="14"/>
        <end position="25"/>
    </location>
</feature>
<evidence type="ECO:0000256" key="1">
    <source>
        <dbReference type="SAM" id="MobiDB-lite"/>
    </source>
</evidence>
<feature type="compositionally biased region" description="Low complexity" evidence="1">
    <location>
        <begin position="42"/>
        <end position="53"/>
    </location>
</feature>
<sequence>MGIPRKIQSNFMIKSSGEAEASSSKVCSGPNGVESMRRPSIVSDSDVNKSNSKSTGMANFGIANSNSGMDNYGTDSRLFDSDDEVVILKDKNKFVSEDELPSINFKTEPIEKHNFKKMKTNEDQVFEKYYDTFKDRYVEKLQEINTSVVESKNIYLESAYHKNEEKEHDDLFDISDSCQSDETDESDSSDTDDDVTPLSYSEIPTIYLRSKSIPNFATNLMLRLFKKSELSNKYNVNGKTIGNE</sequence>